<dbReference type="InterPro" id="IPR002625">
    <property type="entry name" value="Smr_dom"/>
</dbReference>
<evidence type="ECO:0000313" key="2">
    <source>
        <dbReference type="EMBL" id="RAQ28286.1"/>
    </source>
</evidence>
<organism evidence="2 3">
    <name type="scientific">Hydrogeniiclostridium mannosilyticum</name>
    <dbReference type="NCBI Taxonomy" id="2764322"/>
    <lineage>
        <taxon>Bacteria</taxon>
        <taxon>Bacillati</taxon>
        <taxon>Bacillota</taxon>
        <taxon>Clostridia</taxon>
        <taxon>Eubacteriales</taxon>
        <taxon>Acutalibacteraceae</taxon>
        <taxon>Hydrogeniiclostridium</taxon>
    </lineage>
</organism>
<evidence type="ECO:0000313" key="3">
    <source>
        <dbReference type="Proteomes" id="UP000249377"/>
    </source>
</evidence>
<feature type="domain" description="Smr" evidence="1">
    <location>
        <begin position="9"/>
        <end position="82"/>
    </location>
</feature>
<reference evidence="2 3" key="1">
    <citation type="submission" date="2018-06" db="EMBL/GenBank/DDBJ databases">
        <title>Noncontiguous genome sequence of Ruminococcaceae bacterium ASD2818.</title>
        <authorList>
            <person name="Chaplin A.V."/>
            <person name="Sokolova S.R."/>
            <person name="Kochetkova T.O."/>
            <person name="Goltsov A.Y."/>
            <person name="Trofimov D.Y."/>
            <person name="Efimov B.A."/>
        </authorList>
    </citation>
    <scope>NUCLEOTIDE SEQUENCE [LARGE SCALE GENOMIC DNA]</scope>
    <source>
        <strain evidence="2 3">ASD2818</strain>
    </source>
</reference>
<evidence type="ECO:0000259" key="1">
    <source>
        <dbReference type="SMART" id="SM00463"/>
    </source>
</evidence>
<comment type="caution">
    <text evidence="2">The sequence shown here is derived from an EMBL/GenBank/DDBJ whole genome shotgun (WGS) entry which is preliminary data.</text>
</comment>
<keyword evidence="3" id="KW-1185">Reference proteome</keyword>
<proteinExistence type="predicted"/>
<dbReference type="Proteomes" id="UP000249377">
    <property type="component" value="Unassembled WGS sequence"/>
</dbReference>
<dbReference type="SMART" id="SM00463">
    <property type="entry name" value="SMR"/>
    <property type="match status" value="1"/>
</dbReference>
<dbReference type="RefSeq" id="WP_112332998.1">
    <property type="nucleotide sequence ID" value="NZ_JADPHD010000016.1"/>
</dbReference>
<accession>A0A328UDV0</accession>
<dbReference type="InterPro" id="IPR036063">
    <property type="entry name" value="Smr_dom_sf"/>
</dbReference>
<dbReference type="Gene3D" id="3.30.1370.110">
    <property type="match status" value="1"/>
</dbReference>
<sequence length="82" mass="9290">MVTQRRGNVMEVNLHGLTAPDAKRQLEQLLSRIDAGVTELVVIHGYNNGQVLRDMVRKQLKHPRIQAKLLSLNPGQTRILLK</sequence>
<dbReference type="SUPFAM" id="SSF160443">
    <property type="entry name" value="SMR domain-like"/>
    <property type="match status" value="1"/>
</dbReference>
<dbReference type="Pfam" id="PF01713">
    <property type="entry name" value="Smr"/>
    <property type="match status" value="1"/>
</dbReference>
<dbReference type="AlphaFoldDB" id="A0A328UDV0"/>
<gene>
    <name evidence="2" type="ORF">DPQ25_09800</name>
</gene>
<name>A0A328UDV0_9FIRM</name>
<protein>
    <submittedName>
        <fullName evidence="2">DNA mismatch repair protein MutS</fullName>
    </submittedName>
</protein>
<dbReference type="EMBL" id="QLYR01000006">
    <property type="protein sequence ID" value="RAQ28286.1"/>
    <property type="molecule type" value="Genomic_DNA"/>
</dbReference>